<dbReference type="GO" id="GO:0005737">
    <property type="term" value="C:cytoplasm"/>
    <property type="evidence" value="ECO:0007669"/>
    <property type="project" value="UniProtKB-SubCell"/>
</dbReference>
<feature type="binding site" evidence="8">
    <location>
        <position position="171"/>
    </location>
    <ligand>
        <name>3-phosphoshikimate</name>
        <dbReference type="ChEBI" id="CHEBI:145989"/>
    </ligand>
</feature>
<dbReference type="RefSeq" id="WP_158349083.1">
    <property type="nucleotide sequence ID" value="NZ_LR025085.1"/>
</dbReference>
<feature type="binding site" evidence="8">
    <location>
        <position position="97"/>
    </location>
    <ligand>
        <name>phosphoenolpyruvate</name>
        <dbReference type="ChEBI" id="CHEBI:58702"/>
    </ligand>
</feature>
<feature type="binding site" evidence="8">
    <location>
        <position position="346"/>
    </location>
    <ligand>
        <name>phosphoenolpyruvate</name>
        <dbReference type="ChEBI" id="CHEBI:58702"/>
    </ligand>
</feature>
<sequence length="428" mass="47887">MQNSLTLKPVKHIFGELTLPGSKSISNRALLLSALSKGQTILKNLLYSDDTKYMLSALSKLGISYILDKKTMTCTVQGFSGPLFSKQKIKLFLGNAGTAMRPLLAVLSLKKNKIILTGEERMQERPIHHLVDSLRQGGAKVDYLNKKKFPPLYLRGGFLGGKIIINGTISSQFLSSLLIAAPMADMDTEIVVQGTLVSKPYIDLTINLMKIFGVTVNILNDYKLFYILGNQKYISPQEYLVESDLSSATYFLAAAAIKGGCVKIHDIKNNSIQGDRYFIDVLKQMGVSIIWKKNVLICTKKKLFGITIDCNHIPDAAMTLAMLGLFAKQLVYIKNIYNWRVKETDRLYAMAKELKKVGAQVQEGSDFIIIHPVKKFFHATIDTYNDHRMAMCFSLICLSGTPVTLLNPACVNKTFPSFFEKFYSICHY</sequence>
<dbReference type="Pfam" id="PF00275">
    <property type="entry name" value="EPSP_synthase"/>
    <property type="match status" value="1"/>
</dbReference>
<proteinExistence type="inferred from homology"/>
<comment type="subunit">
    <text evidence="8">Monomer.</text>
</comment>
<keyword evidence="4 8" id="KW-0028">Amino-acid biosynthesis</keyword>
<dbReference type="GO" id="GO:0009423">
    <property type="term" value="P:chorismate biosynthetic process"/>
    <property type="evidence" value="ECO:0007669"/>
    <property type="project" value="UniProtKB-UniRule"/>
</dbReference>
<evidence type="ECO:0000256" key="2">
    <source>
        <dbReference type="ARBA" id="ARBA00009948"/>
    </source>
</evidence>
<dbReference type="PANTHER" id="PTHR21090:SF5">
    <property type="entry name" value="PENTAFUNCTIONAL AROM POLYPEPTIDE"/>
    <property type="match status" value="1"/>
</dbReference>
<dbReference type="InterPro" id="IPR023193">
    <property type="entry name" value="EPSP_synthase_CS"/>
</dbReference>
<reference evidence="11" key="1">
    <citation type="submission" date="2018-09" db="EMBL/GenBank/DDBJ databases">
        <authorList>
            <person name="Manzano-Marin A."/>
            <person name="Manzano-Marin A."/>
        </authorList>
    </citation>
    <scope>NUCLEOTIDE SEQUENCE [LARGE SCALE GENOMIC DNA]</scope>
    <source>
        <strain evidence="11">BuCistrobi</strain>
    </source>
</reference>
<comment type="pathway">
    <text evidence="1 8">Metabolic intermediate biosynthesis; chorismate biosynthesis; chorismate from D-erythrose 4-phosphate and phosphoenolpyruvate: step 6/7.</text>
</comment>
<dbReference type="SUPFAM" id="SSF55205">
    <property type="entry name" value="EPT/RTPC-like"/>
    <property type="match status" value="1"/>
</dbReference>
<feature type="binding site" evidence="8">
    <location>
        <position position="413"/>
    </location>
    <ligand>
        <name>phosphoenolpyruvate</name>
        <dbReference type="ChEBI" id="CHEBI:58702"/>
    </ligand>
</feature>
<feature type="domain" description="Enolpyruvate transferase" evidence="9">
    <location>
        <begin position="9"/>
        <end position="421"/>
    </location>
</feature>
<dbReference type="PIRSF" id="PIRSF000505">
    <property type="entry name" value="EPSPS"/>
    <property type="match status" value="1"/>
</dbReference>
<feature type="binding site" evidence="8">
    <location>
        <position position="172"/>
    </location>
    <ligand>
        <name>phosphoenolpyruvate</name>
        <dbReference type="ChEBI" id="CHEBI:58702"/>
    </ligand>
</feature>
<feature type="active site" description="Proton acceptor" evidence="8">
    <location>
        <position position="315"/>
    </location>
</feature>
<dbReference type="InterPro" id="IPR006264">
    <property type="entry name" value="EPSP_synthase"/>
</dbReference>
<feature type="binding site" evidence="8">
    <location>
        <position position="388"/>
    </location>
    <ligand>
        <name>phosphoenolpyruvate</name>
        <dbReference type="ChEBI" id="CHEBI:58702"/>
    </ligand>
</feature>
<dbReference type="STRING" id="1921549.GCA_900128825_00202"/>
<feature type="binding site" evidence="8">
    <location>
        <position position="338"/>
    </location>
    <ligand>
        <name>3-phosphoshikimate</name>
        <dbReference type="ChEBI" id="CHEBI:145989"/>
    </ligand>
</feature>
<name>A0A3B1E0L8_9GAMM</name>
<dbReference type="InterPro" id="IPR001986">
    <property type="entry name" value="Enolpyruvate_Tfrase_dom"/>
</dbReference>
<evidence type="ECO:0000256" key="8">
    <source>
        <dbReference type="HAMAP-Rule" id="MF_00210"/>
    </source>
</evidence>
<dbReference type="EMBL" id="LR025085">
    <property type="protein sequence ID" value="VAX76555.1"/>
    <property type="molecule type" value="Genomic_DNA"/>
</dbReference>
<dbReference type="FunFam" id="3.65.10.10:FF:000004">
    <property type="entry name" value="3-phosphoshikimate 1-carboxyvinyltransferase"/>
    <property type="match status" value="1"/>
</dbReference>
<evidence type="ECO:0000256" key="6">
    <source>
        <dbReference type="ARBA" id="ARBA00023141"/>
    </source>
</evidence>
<feature type="binding site" evidence="8">
    <location>
        <position position="24"/>
    </location>
    <ligand>
        <name>3-phosphoshikimate</name>
        <dbReference type="ChEBI" id="CHEBI:145989"/>
    </ligand>
</feature>
<dbReference type="GO" id="GO:0003866">
    <property type="term" value="F:3-phosphoshikimate 1-carboxyvinyltransferase activity"/>
    <property type="evidence" value="ECO:0007669"/>
    <property type="project" value="UniProtKB-UniRule"/>
</dbReference>
<accession>A0A3B1E0L8</accession>
<feature type="binding site" evidence="8">
    <location>
        <position position="28"/>
    </location>
    <ligand>
        <name>3-phosphoshikimate</name>
        <dbReference type="ChEBI" id="CHEBI:145989"/>
    </ligand>
</feature>
<feature type="binding site" evidence="8">
    <location>
        <position position="315"/>
    </location>
    <ligand>
        <name>3-phosphoshikimate</name>
        <dbReference type="ChEBI" id="CHEBI:145989"/>
    </ligand>
</feature>
<dbReference type="PANTHER" id="PTHR21090">
    <property type="entry name" value="AROM/DEHYDROQUINATE SYNTHASE"/>
    <property type="match status" value="1"/>
</dbReference>
<feature type="binding site" evidence="8">
    <location>
        <position position="23"/>
    </location>
    <ligand>
        <name>phosphoenolpyruvate</name>
        <dbReference type="ChEBI" id="CHEBI:58702"/>
    </ligand>
</feature>
<evidence type="ECO:0000256" key="4">
    <source>
        <dbReference type="ARBA" id="ARBA00022605"/>
    </source>
</evidence>
<evidence type="ECO:0000256" key="7">
    <source>
        <dbReference type="ARBA" id="ARBA00044633"/>
    </source>
</evidence>
<dbReference type="GO" id="GO:0009073">
    <property type="term" value="P:aromatic amino acid family biosynthetic process"/>
    <property type="evidence" value="ECO:0007669"/>
    <property type="project" value="UniProtKB-KW"/>
</dbReference>
<dbReference type="Gene3D" id="3.65.10.10">
    <property type="entry name" value="Enolpyruvate transferase domain"/>
    <property type="match status" value="2"/>
</dbReference>
<dbReference type="CDD" id="cd01556">
    <property type="entry name" value="EPSP_synthase"/>
    <property type="match status" value="1"/>
</dbReference>
<dbReference type="HAMAP" id="MF_00210">
    <property type="entry name" value="EPSP_synth"/>
    <property type="match status" value="1"/>
</dbReference>
<feature type="binding site" evidence="8">
    <location>
        <position position="170"/>
    </location>
    <ligand>
        <name>3-phosphoshikimate</name>
        <dbReference type="ChEBI" id="CHEBI:145989"/>
    </ligand>
</feature>
<dbReference type="AlphaFoldDB" id="A0A3B1E0L8"/>
<evidence type="ECO:0000313" key="10">
    <source>
        <dbReference type="EMBL" id="VAX76555.1"/>
    </source>
</evidence>
<dbReference type="EC" id="2.5.1.19" evidence="8"/>
<feature type="binding site" evidence="8">
    <location>
        <position position="125"/>
    </location>
    <ligand>
        <name>phosphoenolpyruvate</name>
        <dbReference type="ChEBI" id="CHEBI:58702"/>
    </ligand>
</feature>
<dbReference type="InterPro" id="IPR036968">
    <property type="entry name" value="Enolpyruvate_Tfrase_sf"/>
</dbReference>
<feature type="binding site" evidence="8">
    <location>
        <position position="172"/>
    </location>
    <ligand>
        <name>3-phosphoshikimate</name>
        <dbReference type="ChEBI" id="CHEBI:145989"/>
    </ligand>
</feature>
<dbReference type="UniPathway" id="UPA00053">
    <property type="reaction ID" value="UER00089"/>
</dbReference>
<dbReference type="OrthoDB" id="9809920at2"/>
<gene>
    <name evidence="8 10" type="primary">aroA</name>
    <name evidence="10" type="ORF">BUCINSTRO3249_0203</name>
</gene>
<protein>
    <recommendedName>
        <fullName evidence="8">3-phosphoshikimate 1-carboxyvinyltransferase</fullName>
        <ecNumber evidence="8">2.5.1.19</ecNumber>
    </recommendedName>
    <alternativeName>
        <fullName evidence="8">5-enolpyruvylshikimate-3-phosphate synthase</fullName>
        <shortName evidence="8">EPSP synthase</shortName>
        <shortName evidence="8">EPSPS</shortName>
    </alternativeName>
</protein>
<dbReference type="InterPro" id="IPR013792">
    <property type="entry name" value="RNA3'P_cycl/enolpyr_Trfase_a/b"/>
</dbReference>
<feature type="binding site" evidence="8">
    <location>
        <position position="23"/>
    </location>
    <ligand>
        <name>3-phosphoshikimate</name>
        <dbReference type="ChEBI" id="CHEBI:145989"/>
    </ligand>
</feature>
<keyword evidence="3 8" id="KW-0963">Cytoplasm</keyword>
<feature type="binding site" evidence="8">
    <location>
        <position position="342"/>
    </location>
    <ligand>
        <name>3-phosphoshikimate</name>
        <dbReference type="ChEBI" id="CHEBI:145989"/>
    </ligand>
</feature>
<comment type="subcellular location">
    <subcellularLocation>
        <location evidence="8">Cytoplasm</location>
    </subcellularLocation>
</comment>
<evidence type="ECO:0000313" key="11">
    <source>
        <dbReference type="Proteomes" id="UP000271849"/>
    </source>
</evidence>
<comment type="function">
    <text evidence="8">Catalyzes the transfer of the enolpyruvyl moiety of phosphoenolpyruvate (PEP) to the 5-hydroxyl of shikimate-3-phosphate (S3P) to produce enolpyruvyl shikimate-3-phosphate and inorganic phosphate.</text>
</comment>
<evidence type="ECO:0000259" key="9">
    <source>
        <dbReference type="Pfam" id="PF00275"/>
    </source>
</evidence>
<keyword evidence="6 8" id="KW-0057">Aromatic amino acid biosynthesis</keyword>
<dbReference type="PROSITE" id="PS00104">
    <property type="entry name" value="EPSP_SYNTHASE_1"/>
    <property type="match status" value="1"/>
</dbReference>
<dbReference type="GO" id="GO:0008652">
    <property type="term" value="P:amino acid biosynthetic process"/>
    <property type="evidence" value="ECO:0007669"/>
    <property type="project" value="UniProtKB-KW"/>
</dbReference>
<dbReference type="FunFam" id="3.65.10.10:FF:000003">
    <property type="entry name" value="3-phosphoshikimate 1-carboxyvinyltransferase"/>
    <property type="match status" value="1"/>
</dbReference>
<comment type="similarity">
    <text evidence="2 8">Belongs to the EPSP synthase family.</text>
</comment>
<evidence type="ECO:0000256" key="1">
    <source>
        <dbReference type="ARBA" id="ARBA00004811"/>
    </source>
</evidence>
<comment type="catalytic activity">
    <reaction evidence="7">
        <text>3-phosphoshikimate + phosphoenolpyruvate = 5-O-(1-carboxyvinyl)-3-phosphoshikimate + phosphate</text>
        <dbReference type="Rhea" id="RHEA:21256"/>
        <dbReference type="ChEBI" id="CHEBI:43474"/>
        <dbReference type="ChEBI" id="CHEBI:57701"/>
        <dbReference type="ChEBI" id="CHEBI:58702"/>
        <dbReference type="ChEBI" id="CHEBI:145989"/>
        <dbReference type="EC" id="2.5.1.19"/>
    </reaction>
    <physiologicalReaction direction="left-to-right" evidence="7">
        <dbReference type="Rhea" id="RHEA:21257"/>
    </physiologicalReaction>
</comment>
<keyword evidence="5 8" id="KW-0808">Transferase</keyword>
<evidence type="ECO:0000256" key="5">
    <source>
        <dbReference type="ARBA" id="ARBA00022679"/>
    </source>
</evidence>
<dbReference type="NCBIfam" id="TIGR01356">
    <property type="entry name" value="aroA"/>
    <property type="match status" value="1"/>
</dbReference>
<dbReference type="Proteomes" id="UP000271849">
    <property type="component" value="Chromosome"/>
</dbReference>
<dbReference type="PROSITE" id="PS00885">
    <property type="entry name" value="EPSP_SYNTHASE_2"/>
    <property type="match status" value="1"/>
</dbReference>
<feature type="binding site" evidence="8">
    <location>
        <position position="198"/>
    </location>
    <ligand>
        <name>3-phosphoshikimate</name>
        <dbReference type="ChEBI" id="CHEBI:145989"/>
    </ligand>
</feature>
<organism evidence="10 11">
    <name type="scientific">Buchnera aphidicola</name>
    <name type="common">Cinara strobi</name>
    <dbReference type="NCBI Taxonomy" id="1921549"/>
    <lineage>
        <taxon>Bacteria</taxon>
        <taxon>Pseudomonadati</taxon>
        <taxon>Pseudomonadota</taxon>
        <taxon>Gammaproteobacteria</taxon>
        <taxon>Enterobacterales</taxon>
        <taxon>Erwiniaceae</taxon>
        <taxon>Buchnera</taxon>
    </lineage>
</organism>
<evidence type="ECO:0000256" key="3">
    <source>
        <dbReference type="ARBA" id="ARBA00022490"/>
    </source>
</evidence>